<dbReference type="SUPFAM" id="SSF51905">
    <property type="entry name" value="FAD/NAD(P)-binding domain"/>
    <property type="match status" value="2"/>
</dbReference>
<comment type="cofactor">
    <cofactor evidence="1">
        <name>FAD</name>
        <dbReference type="ChEBI" id="CHEBI:57692"/>
    </cofactor>
</comment>
<evidence type="ECO:0000256" key="6">
    <source>
        <dbReference type="ARBA" id="ARBA00023002"/>
    </source>
</evidence>
<proteinExistence type="inferred from homology"/>
<comment type="caution">
    <text evidence="8">The sequence shown here is derived from an EMBL/GenBank/DDBJ whole genome shotgun (WGS) entry which is preliminary data.</text>
</comment>
<dbReference type="GO" id="GO:0004499">
    <property type="term" value="F:N,N-dimethylaniline monooxygenase activity"/>
    <property type="evidence" value="ECO:0007669"/>
    <property type="project" value="InterPro"/>
</dbReference>
<evidence type="ECO:0000256" key="5">
    <source>
        <dbReference type="ARBA" id="ARBA00022857"/>
    </source>
</evidence>
<dbReference type="InterPro" id="IPR036188">
    <property type="entry name" value="FAD/NAD-bd_sf"/>
</dbReference>
<accession>A0A3D8T149</accession>
<evidence type="ECO:0000313" key="8">
    <source>
        <dbReference type="EMBL" id="RDW92295.1"/>
    </source>
</evidence>
<dbReference type="Proteomes" id="UP000256328">
    <property type="component" value="Unassembled WGS sequence"/>
</dbReference>
<keyword evidence="5" id="KW-0521">NADP</keyword>
<evidence type="ECO:0000313" key="9">
    <source>
        <dbReference type="Proteomes" id="UP000256328"/>
    </source>
</evidence>
<name>A0A3D8T149_9HELO</name>
<dbReference type="GO" id="GO:0050660">
    <property type="term" value="F:flavin adenine dinucleotide binding"/>
    <property type="evidence" value="ECO:0007669"/>
    <property type="project" value="InterPro"/>
</dbReference>
<dbReference type="EMBL" id="PDLN01000002">
    <property type="protein sequence ID" value="RDW92295.1"/>
    <property type="molecule type" value="Genomic_DNA"/>
</dbReference>
<evidence type="ECO:0000256" key="7">
    <source>
        <dbReference type="ARBA" id="ARBA00023033"/>
    </source>
</evidence>
<keyword evidence="7 8" id="KW-0503">Monooxygenase</keyword>
<dbReference type="PANTHER" id="PTHR43098">
    <property type="entry name" value="L-ORNITHINE N(5)-MONOOXYGENASE-RELATED"/>
    <property type="match status" value="1"/>
</dbReference>
<evidence type="ECO:0000256" key="1">
    <source>
        <dbReference type="ARBA" id="ARBA00001974"/>
    </source>
</evidence>
<gene>
    <name evidence="8" type="ORF">BP5796_01689</name>
</gene>
<keyword evidence="3" id="KW-0285">Flavoprotein</keyword>
<dbReference type="InterPro" id="IPR020946">
    <property type="entry name" value="Flavin_mOase-like"/>
</dbReference>
<dbReference type="GO" id="GO:0050661">
    <property type="term" value="F:NADP binding"/>
    <property type="evidence" value="ECO:0007669"/>
    <property type="project" value="InterPro"/>
</dbReference>
<dbReference type="Gene3D" id="3.50.50.60">
    <property type="entry name" value="FAD/NAD(P)-binding domain"/>
    <property type="match status" value="2"/>
</dbReference>
<dbReference type="InterPro" id="IPR050775">
    <property type="entry name" value="FAD-binding_Monooxygenases"/>
</dbReference>
<dbReference type="PANTHER" id="PTHR43098:SF3">
    <property type="entry name" value="L-ORNITHINE N(5)-MONOOXYGENASE-RELATED"/>
    <property type="match status" value="1"/>
</dbReference>
<sequence length="537" mass="60778">MVSQETTTQLDALVVGAGFGGTYQLWKLRNEGYNVKLVEAGKDFGGVWHWHCYPGARVDINAPLYEFSMPEIWKNWSWTERFPGWQELQNYFAHVANTYDLRKDAIFNTSVTAANFDDRTSNWTVTTDVGQTFEVKYLLLNTGFSAKRYIPDFKGLHSFKGQWLHPSYWPKEGLDLAGKKVAIIGTGSTGVQLIQSLSKEAGELVVFQRTPNLATPMRQTSFSAEEQFRAKTDYPAMYEHRKATFGGIDFDFAPKATFQDTPEQRQEFYEKLWADGSFQYWIGTYYDMLYDKAANKEAYNFWRNKTRARINDQKLKDILAPIEQPHAFGCKRVSLEKGYFEVYNQDNVGLVDLQATPIEEITEKGIKTSDREMEFDYIIMATGFDAITGGIMKIDIRGPSGTSISEKWKDGTATFLGMSTEGFPNMFFTYGPQAPTALCNGPVCAELQGDWIINAMNYMREKNLGKIEASKESEQAWAKGVHDIANMSLLPTTKSWYMGDNIPGKPREPLIYLGGVPTYHAECQKSAESGYAGFVLS</sequence>
<keyword evidence="6" id="KW-0560">Oxidoreductase</keyword>
<protein>
    <submittedName>
        <fullName evidence="8">Cyclohexanone monooxygenase</fullName>
    </submittedName>
</protein>
<evidence type="ECO:0000256" key="4">
    <source>
        <dbReference type="ARBA" id="ARBA00022827"/>
    </source>
</evidence>
<evidence type="ECO:0000256" key="2">
    <source>
        <dbReference type="ARBA" id="ARBA00010139"/>
    </source>
</evidence>
<evidence type="ECO:0000256" key="3">
    <source>
        <dbReference type="ARBA" id="ARBA00022630"/>
    </source>
</evidence>
<keyword evidence="4" id="KW-0274">FAD</keyword>
<keyword evidence="9" id="KW-1185">Reference proteome</keyword>
<dbReference type="OrthoDB" id="66881at2759"/>
<reference evidence="8 9" key="1">
    <citation type="journal article" date="2018" name="IMA Fungus">
        <title>IMA Genome-F 9: Draft genome sequence of Annulohypoxylon stygium, Aspergillus mulundensis, Berkeleyomyces basicola (syn. Thielaviopsis basicola), Ceratocystis smalleyi, two Cercospora beticola strains, Coleophoma cylindrospora, Fusarium fracticaudum, Phialophora cf. hyalina, and Morchella septimelata.</title>
        <authorList>
            <person name="Wingfield B.D."/>
            <person name="Bills G.F."/>
            <person name="Dong Y."/>
            <person name="Huang W."/>
            <person name="Nel W.J."/>
            <person name="Swalarsk-Parry B.S."/>
            <person name="Vaghefi N."/>
            <person name="Wilken P.M."/>
            <person name="An Z."/>
            <person name="de Beer Z.W."/>
            <person name="De Vos L."/>
            <person name="Chen L."/>
            <person name="Duong T.A."/>
            <person name="Gao Y."/>
            <person name="Hammerbacher A."/>
            <person name="Kikkert J.R."/>
            <person name="Li Y."/>
            <person name="Li H."/>
            <person name="Li K."/>
            <person name="Li Q."/>
            <person name="Liu X."/>
            <person name="Ma X."/>
            <person name="Naidoo K."/>
            <person name="Pethybridge S.J."/>
            <person name="Sun J."/>
            <person name="Steenkamp E.T."/>
            <person name="van der Nest M.A."/>
            <person name="van Wyk S."/>
            <person name="Wingfield M.J."/>
            <person name="Xiong C."/>
            <person name="Yue Q."/>
            <person name="Zhang X."/>
        </authorList>
    </citation>
    <scope>NUCLEOTIDE SEQUENCE [LARGE SCALE GENOMIC DNA]</scope>
    <source>
        <strain evidence="8 9">BP5796</strain>
    </source>
</reference>
<dbReference type="Pfam" id="PF00743">
    <property type="entry name" value="FMO-like"/>
    <property type="match status" value="1"/>
</dbReference>
<dbReference type="AlphaFoldDB" id="A0A3D8T149"/>
<comment type="similarity">
    <text evidence="2">Belongs to the FAD-binding monooxygenase family.</text>
</comment>
<organism evidence="8 9">
    <name type="scientific">Coleophoma crateriformis</name>
    <dbReference type="NCBI Taxonomy" id="565419"/>
    <lineage>
        <taxon>Eukaryota</taxon>
        <taxon>Fungi</taxon>
        <taxon>Dikarya</taxon>
        <taxon>Ascomycota</taxon>
        <taxon>Pezizomycotina</taxon>
        <taxon>Leotiomycetes</taxon>
        <taxon>Helotiales</taxon>
        <taxon>Dermateaceae</taxon>
        <taxon>Coleophoma</taxon>
    </lineage>
</organism>